<dbReference type="GO" id="GO:0005829">
    <property type="term" value="C:cytosol"/>
    <property type="evidence" value="ECO:0007669"/>
    <property type="project" value="TreeGrafter"/>
</dbReference>
<dbReference type="InterPro" id="IPR011491">
    <property type="entry name" value="FlgE_D2"/>
</dbReference>
<keyword evidence="10" id="KW-0966">Cell projection</keyword>
<dbReference type="InterPro" id="IPR037925">
    <property type="entry name" value="FlgE/F/G-like"/>
</dbReference>
<dbReference type="EMBL" id="VMNK01000007">
    <property type="protein sequence ID" value="TVO57311.1"/>
    <property type="molecule type" value="Genomic_DNA"/>
</dbReference>
<protein>
    <recommendedName>
        <fullName evidence="3 5">Flagellar hook protein FlgE</fullName>
    </recommendedName>
</protein>
<organism evidence="10 11">
    <name type="scientific">Denitromonas halophila</name>
    <dbReference type="NCBI Taxonomy" id="1629404"/>
    <lineage>
        <taxon>Bacteria</taxon>
        <taxon>Pseudomonadati</taxon>
        <taxon>Pseudomonadota</taxon>
        <taxon>Betaproteobacteria</taxon>
        <taxon>Rhodocyclales</taxon>
        <taxon>Zoogloeaceae</taxon>
        <taxon>Denitromonas</taxon>
    </lineage>
</organism>
<dbReference type="Pfam" id="PF07559">
    <property type="entry name" value="FlgE_D2"/>
    <property type="match status" value="1"/>
</dbReference>
<dbReference type="PANTHER" id="PTHR30435:SF1">
    <property type="entry name" value="FLAGELLAR HOOK PROTEIN FLGE"/>
    <property type="match status" value="1"/>
</dbReference>
<feature type="domain" description="Flagellar basal-body/hook protein C-terminal" evidence="7">
    <location>
        <begin position="362"/>
        <end position="406"/>
    </location>
</feature>
<feature type="domain" description="Flagellar hook protein FlgE/F/G-like D1" evidence="9">
    <location>
        <begin position="84"/>
        <end position="145"/>
    </location>
</feature>
<dbReference type="RefSeq" id="WP_144309548.1">
    <property type="nucleotide sequence ID" value="NZ_VMNK01000007.1"/>
</dbReference>
<keyword evidence="4 5" id="KW-0975">Bacterial flagellum</keyword>
<dbReference type="Pfam" id="PF00460">
    <property type="entry name" value="Flg_bb_rod"/>
    <property type="match status" value="1"/>
</dbReference>
<proteinExistence type="inferred from homology"/>
<dbReference type="NCBIfam" id="NF004238">
    <property type="entry name" value="PRK05682.1-1"/>
    <property type="match status" value="1"/>
</dbReference>
<dbReference type="Proteomes" id="UP000319502">
    <property type="component" value="Unassembled WGS sequence"/>
</dbReference>
<comment type="caution">
    <text evidence="10">The sequence shown here is derived from an EMBL/GenBank/DDBJ whole genome shotgun (WGS) entry which is preliminary data.</text>
</comment>
<evidence type="ECO:0000256" key="1">
    <source>
        <dbReference type="ARBA" id="ARBA00004117"/>
    </source>
</evidence>
<evidence type="ECO:0000256" key="4">
    <source>
        <dbReference type="ARBA" id="ARBA00023143"/>
    </source>
</evidence>
<name>A0A557QWM1_9RHOO</name>
<reference evidence="10 11" key="1">
    <citation type="submission" date="2019-07" db="EMBL/GenBank/DDBJ databases">
        <title>The pathways for chlorine oxyanion respiration interact through the shared metabolite chlorate.</title>
        <authorList>
            <person name="Barnum T.P."/>
            <person name="Cheng Y."/>
            <person name="Hill K.A."/>
            <person name="Lucas L.N."/>
            <person name="Carlson H.K."/>
            <person name="Coates J.D."/>
        </authorList>
    </citation>
    <scope>NUCLEOTIDE SEQUENCE [LARGE SCALE GENOMIC DNA]</scope>
    <source>
        <strain evidence="10 11">SFB-3</strain>
    </source>
</reference>
<evidence type="ECO:0000259" key="6">
    <source>
        <dbReference type="Pfam" id="PF00460"/>
    </source>
</evidence>
<accession>A0A557QWM1</accession>
<evidence type="ECO:0000256" key="5">
    <source>
        <dbReference type="RuleBase" id="RU362116"/>
    </source>
</evidence>
<evidence type="ECO:0000256" key="3">
    <source>
        <dbReference type="ARBA" id="ARBA00019015"/>
    </source>
</evidence>
<evidence type="ECO:0000259" key="9">
    <source>
        <dbReference type="Pfam" id="PF22692"/>
    </source>
</evidence>
<dbReference type="InterPro" id="IPR053967">
    <property type="entry name" value="LlgE_F_G-like_D1"/>
</dbReference>
<evidence type="ECO:0000313" key="10">
    <source>
        <dbReference type="EMBL" id="TVO57311.1"/>
    </source>
</evidence>
<dbReference type="GO" id="GO:0009424">
    <property type="term" value="C:bacterial-type flagellum hook"/>
    <property type="evidence" value="ECO:0007669"/>
    <property type="project" value="TreeGrafter"/>
</dbReference>
<feature type="domain" description="Flagellar basal body rod protein N-terminal" evidence="6">
    <location>
        <begin position="6"/>
        <end position="33"/>
    </location>
</feature>
<dbReference type="OrthoDB" id="8578401at2"/>
<gene>
    <name evidence="10" type="ORF">FHP91_10520</name>
</gene>
<comment type="subcellular location">
    <subcellularLocation>
        <location evidence="1 5">Bacterial flagellum basal body</location>
    </subcellularLocation>
</comment>
<dbReference type="InterPro" id="IPR020013">
    <property type="entry name" value="Flagellar_FlgE/F/G"/>
</dbReference>
<feature type="domain" description="Flagellar hook protein FlgE D2" evidence="8">
    <location>
        <begin position="162"/>
        <end position="288"/>
    </location>
</feature>
<comment type="function">
    <text evidence="5">A flexible structure which links the flagellar filament to the drive apparatus in the basal body.</text>
</comment>
<dbReference type="NCBIfam" id="TIGR03506">
    <property type="entry name" value="FlgEFG_subfam"/>
    <property type="match status" value="1"/>
</dbReference>
<dbReference type="AlphaFoldDB" id="A0A557QWM1"/>
<evidence type="ECO:0000313" key="11">
    <source>
        <dbReference type="Proteomes" id="UP000319502"/>
    </source>
</evidence>
<sequence>MAFQQGLSGLNAASKALDVISNNVANGSNVGFKGGSTLFTDVYAAALNGAAAGVQIGIGTAVGAVAQQFSQGNITPTGNPLDIAINGQGFFRVSGQGAIAYTRNGQFDVDKNGYLVNSSGYRLTGYAADNQGNILPSSPTDLQIDTSDLQPQPSSAIAVGLNLDSRAVAPGVAFNAANPTTYNASTSVTVFDSLGNDHILNMYFQKTGGGTWDLYTQLNGGPATLATGSPSMTFDGAGALTAGATHTLSLTIPATFGANTPQAVTLDFSGSSQYGSAFGVNRQVQDGYASGRLSGITIADDGTMQGRYSNGQSRNLGQVVLANFASSGGLLSLGSNLWGESPDSGQPLIGAPGSGSLGQLAAGSVEESNVDMTAELVNMITQQRAYQANAQSIRTQDQILQTLVNLR</sequence>
<dbReference type="Gene3D" id="2.60.98.20">
    <property type="entry name" value="Flagellar hook protein FlgE"/>
    <property type="match status" value="1"/>
</dbReference>
<dbReference type="Pfam" id="PF22692">
    <property type="entry name" value="LlgE_F_G_D1"/>
    <property type="match status" value="1"/>
</dbReference>
<keyword evidence="10" id="KW-0969">Cilium</keyword>
<dbReference type="InterPro" id="IPR010930">
    <property type="entry name" value="Flg_bb/hook_C_dom"/>
</dbReference>
<dbReference type="Pfam" id="PF06429">
    <property type="entry name" value="Flg_bbr_C"/>
    <property type="match status" value="1"/>
</dbReference>
<keyword evidence="10" id="KW-0282">Flagellum</keyword>
<evidence type="ECO:0000259" key="7">
    <source>
        <dbReference type="Pfam" id="PF06429"/>
    </source>
</evidence>
<comment type="similarity">
    <text evidence="2 5">Belongs to the flagella basal body rod proteins family.</text>
</comment>
<dbReference type="GO" id="GO:0009425">
    <property type="term" value="C:bacterial-type flagellum basal body"/>
    <property type="evidence" value="ECO:0007669"/>
    <property type="project" value="UniProtKB-SubCell"/>
</dbReference>
<dbReference type="PANTHER" id="PTHR30435">
    <property type="entry name" value="FLAGELLAR PROTEIN"/>
    <property type="match status" value="1"/>
</dbReference>
<dbReference type="InterPro" id="IPR037058">
    <property type="entry name" value="Falgellar_hook_FlgE_sf"/>
</dbReference>
<dbReference type="GO" id="GO:0071978">
    <property type="term" value="P:bacterial-type flagellum-dependent swarming motility"/>
    <property type="evidence" value="ECO:0007669"/>
    <property type="project" value="TreeGrafter"/>
</dbReference>
<keyword evidence="11" id="KW-1185">Reference proteome</keyword>
<dbReference type="SUPFAM" id="SSF117143">
    <property type="entry name" value="Flagellar hook protein flgE"/>
    <property type="match status" value="1"/>
</dbReference>
<evidence type="ECO:0000256" key="2">
    <source>
        <dbReference type="ARBA" id="ARBA00009677"/>
    </source>
</evidence>
<evidence type="ECO:0000259" key="8">
    <source>
        <dbReference type="Pfam" id="PF07559"/>
    </source>
</evidence>
<dbReference type="InterPro" id="IPR001444">
    <property type="entry name" value="Flag_bb_rod_N"/>
</dbReference>